<protein>
    <submittedName>
        <fullName evidence="2">Thiol-disulfide isomerase/thioredoxin</fullName>
    </submittedName>
</protein>
<organism evidence="2 3">
    <name type="scientific">Algisphaera agarilytica</name>
    <dbReference type="NCBI Taxonomy" id="1385975"/>
    <lineage>
        <taxon>Bacteria</taxon>
        <taxon>Pseudomonadati</taxon>
        <taxon>Planctomycetota</taxon>
        <taxon>Phycisphaerae</taxon>
        <taxon>Phycisphaerales</taxon>
        <taxon>Phycisphaeraceae</taxon>
        <taxon>Algisphaera</taxon>
    </lineage>
</organism>
<dbReference type="CDD" id="cd02966">
    <property type="entry name" value="TlpA_like_family"/>
    <property type="match status" value="1"/>
</dbReference>
<proteinExistence type="predicted"/>
<accession>A0A7X0H4Y7</accession>
<evidence type="ECO:0000313" key="2">
    <source>
        <dbReference type="EMBL" id="MBB6428226.1"/>
    </source>
</evidence>
<evidence type="ECO:0000313" key="3">
    <source>
        <dbReference type="Proteomes" id="UP000541810"/>
    </source>
</evidence>
<feature type="domain" description="Thioredoxin" evidence="1">
    <location>
        <begin position="58"/>
        <end position="198"/>
    </location>
</feature>
<evidence type="ECO:0000259" key="1">
    <source>
        <dbReference type="PROSITE" id="PS51352"/>
    </source>
</evidence>
<dbReference type="SUPFAM" id="SSF52833">
    <property type="entry name" value="Thioredoxin-like"/>
    <property type="match status" value="1"/>
</dbReference>
<name>A0A7X0H4Y7_9BACT</name>
<dbReference type="AlphaFoldDB" id="A0A7X0H4Y7"/>
<dbReference type="PANTHER" id="PTHR42852:SF13">
    <property type="entry name" value="PROTEIN DIPZ"/>
    <property type="match status" value="1"/>
</dbReference>
<dbReference type="GO" id="GO:0016853">
    <property type="term" value="F:isomerase activity"/>
    <property type="evidence" value="ECO:0007669"/>
    <property type="project" value="UniProtKB-KW"/>
</dbReference>
<dbReference type="PROSITE" id="PS51352">
    <property type="entry name" value="THIOREDOXIN_2"/>
    <property type="match status" value="1"/>
</dbReference>
<reference evidence="2 3" key="1">
    <citation type="submission" date="2020-08" db="EMBL/GenBank/DDBJ databases">
        <title>Genomic Encyclopedia of Type Strains, Phase IV (KMG-IV): sequencing the most valuable type-strain genomes for metagenomic binning, comparative biology and taxonomic classification.</title>
        <authorList>
            <person name="Goeker M."/>
        </authorList>
    </citation>
    <scope>NUCLEOTIDE SEQUENCE [LARGE SCALE GENOMIC DNA]</scope>
    <source>
        <strain evidence="2 3">DSM 103725</strain>
    </source>
</reference>
<comment type="caution">
    <text evidence="2">The sequence shown here is derived from an EMBL/GenBank/DDBJ whole genome shotgun (WGS) entry which is preliminary data.</text>
</comment>
<dbReference type="GO" id="GO:0016491">
    <property type="term" value="F:oxidoreductase activity"/>
    <property type="evidence" value="ECO:0007669"/>
    <property type="project" value="InterPro"/>
</dbReference>
<dbReference type="InterPro" id="IPR013740">
    <property type="entry name" value="Redoxin"/>
</dbReference>
<sequence length="204" mass="23095">MMSRVTILIFLVLFLMPGCEEPSPQTPTMPALVTPIAVESMPQAFFFGTEKQRALQDELVGQPMPPLWVEDWRNGEPTLEDLQGKIVLVDFWATWCVPCFESLPKRHALLAKYGDQGVMIVGVCGSKRGQDKYDQVLNQHPMDYPTARDPSGAFGEWWRVMWMPTYALVDRKGVIRAVGLHPEKLEEAVLWLLEEQPAPETSLP</sequence>
<dbReference type="Gene3D" id="3.40.30.10">
    <property type="entry name" value="Glutaredoxin"/>
    <property type="match status" value="1"/>
</dbReference>
<dbReference type="Proteomes" id="UP000541810">
    <property type="component" value="Unassembled WGS sequence"/>
</dbReference>
<dbReference type="Pfam" id="PF08534">
    <property type="entry name" value="Redoxin"/>
    <property type="match status" value="1"/>
</dbReference>
<dbReference type="PANTHER" id="PTHR42852">
    <property type="entry name" value="THIOL:DISULFIDE INTERCHANGE PROTEIN DSBE"/>
    <property type="match status" value="1"/>
</dbReference>
<keyword evidence="2" id="KW-0413">Isomerase</keyword>
<dbReference type="InterPro" id="IPR036249">
    <property type="entry name" value="Thioredoxin-like_sf"/>
</dbReference>
<gene>
    <name evidence="2" type="ORF">HNQ40_000032</name>
</gene>
<dbReference type="InterPro" id="IPR013766">
    <property type="entry name" value="Thioredoxin_domain"/>
</dbReference>
<dbReference type="EMBL" id="JACHGY010000001">
    <property type="protein sequence ID" value="MBB6428226.1"/>
    <property type="molecule type" value="Genomic_DNA"/>
</dbReference>
<dbReference type="InterPro" id="IPR050553">
    <property type="entry name" value="Thioredoxin_ResA/DsbE_sf"/>
</dbReference>
<dbReference type="RefSeq" id="WP_184675187.1">
    <property type="nucleotide sequence ID" value="NZ_JACHGY010000001.1"/>
</dbReference>
<keyword evidence="3" id="KW-1185">Reference proteome</keyword>